<dbReference type="Pfam" id="PF03176">
    <property type="entry name" value="MMPL"/>
    <property type="match status" value="1"/>
</dbReference>
<feature type="transmembrane region" description="Helical" evidence="6">
    <location>
        <begin position="677"/>
        <end position="698"/>
    </location>
</feature>
<protein>
    <submittedName>
        <fullName evidence="8">MMPL family transporter</fullName>
    </submittedName>
</protein>
<dbReference type="RefSeq" id="WP_266106715.1">
    <property type="nucleotide sequence ID" value="NZ_JANIDW010000002.1"/>
</dbReference>
<dbReference type="PANTHER" id="PTHR33406">
    <property type="entry name" value="MEMBRANE PROTEIN MJ1562-RELATED"/>
    <property type="match status" value="1"/>
</dbReference>
<dbReference type="Proteomes" id="UP001165648">
    <property type="component" value="Unassembled WGS sequence"/>
</dbReference>
<dbReference type="PANTHER" id="PTHR33406:SF13">
    <property type="entry name" value="MEMBRANE PROTEIN YDFJ"/>
    <property type="match status" value="1"/>
</dbReference>
<evidence type="ECO:0000313" key="8">
    <source>
        <dbReference type="EMBL" id="MCX5614645.1"/>
    </source>
</evidence>
<evidence type="ECO:0000256" key="4">
    <source>
        <dbReference type="ARBA" id="ARBA00022989"/>
    </source>
</evidence>
<reference evidence="8 9" key="1">
    <citation type="submission" date="2022-07" db="EMBL/GenBank/DDBJ databases">
        <title>Bombella genomes.</title>
        <authorList>
            <person name="Harer L."/>
            <person name="Styblova S."/>
            <person name="Ehrmann M."/>
        </authorList>
    </citation>
    <scope>NUCLEOTIDE SEQUENCE [LARGE SCALE GENOMIC DNA]</scope>
    <source>
        <strain evidence="8 9">TMW 2.2558</strain>
    </source>
</reference>
<dbReference type="PROSITE" id="PS51257">
    <property type="entry name" value="PROKAR_LIPOPROTEIN"/>
    <property type="match status" value="1"/>
</dbReference>
<dbReference type="InterPro" id="IPR050545">
    <property type="entry name" value="Mycobact_MmpL"/>
</dbReference>
<feature type="transmembrane region" description="Helical" evidence="6">
    <location>
        <begin position="653"/>
        <end position="671"/>
    </location>
</feature>
<name>A0ABT3W6E6_9PROT</name>
<feature type="transmembrane region" description="Helical" evidence="6">
    <location>
        <begin position="299"/>
        <end position="320"/>
    </location>
</feature>
<keyword evidence="2" id="KW-1003">Cell membrane</keyword>
<proteinExistence type="predicted"/>
<feature type="transmembrane region" description="Helical" evidence="6">
    <location>
        <begin position="625"/>
        <end position="644"/>
    </location>
</feature>
<comment type="caution">
    <text evidence="8">The sequence shown here is derived from an EMBL/GenBank/DDBJ whole genome shotgun (WGS) entry which is preliminary data.</text>
</comment>
<feature type="transmembrane region" description="Helical" evidence="6">
    <location>
        <begin position="741"/>
        <end position="761"/>
    </location>
</feature>
<sequence length="771" mass="84695">MRRRLPLLLAVFCAIAVAIGTFSCIPLRMDMRAFLPRPHDDTSQFLLDELNNGTTQSLMLASIKGDDEATLLNIGHRFHDALVAGGQFNLILDGPTALSWQKDQPLLFAHRYGLAPHDHTRLFTPTALRADLNQLYDLLQSMAAPVVEDVGLHDPTGAYGDYLASLNEVNPPQSKDGLWLTTDHHATLMLLHLRHPSLDTAQLTQLHHTIMQAFAQSVDGHKGYTLTLTGTPAFSFFAAQSLRHDMDRLALLSLSLVIIILYWRFRSLWVLAAIGVPFLLSLSLAMLGLHLLFGWVHGIALGFGMTMLGVSLDYPVLLLGHRDKGEAIPIVLGRIGTSLKLAALTAIIGLLSMIFCGLPGLMQLGLFSAIGILTAACLTIWVLPHLITQADLAAYHQGISRSLLRWEKLRHYRMLCLLAAPLALALLWLHPFQIERQGQILNPIPPSMLETDRQLRQQLGAPQAGLLGVIHAADSETVLQREEAILERLPPSHDIEAAALLLPSKARQQHRVESLPPEKLITANLHTALQGSPFSADAFATIPRDVASAQQQPSLGIEDLTNTTLAYRLALLLFPRHGSWYGLLIPRTPEAAEWLRRDAQHDPTILLVNMRTAVGDLLHPYVQQAALWLIIGIGFALITLFFCLKSPGRVGRVALTLTLTGLSTLALLRLHNPVFSIIHIVALAFVLGVNIDYALFFGRPQLDDAERTRTLRTLLTCNLMTVSSFAILASCQTPLLREIGLTISCGALLALIFSFLLMGAMPPKASMRAKL</sequence>
<keyword evidence="9" id="KW-1185">Reference proteome</keyword>
<evidence type="ECO:0000313" key="9">
    <source>
        <dbReference type="Proteomes" id="UP001165648"/>
    </source>
</evidence>
<dbReference type="SUPFAM" id="SSF82866">
    <property type="entry name" value="Multidrug efflux transporter AcrB transmembrane domain"/>
    <property type="match status" value="2"/>
</dbReference>
<feature type="transmembrane region" description="Helical" evidence="6">
    <location>
        <begin position="409"/>
        <end position="429"/>
    </location>
</feature>
<dbReference type="InterPro" id="IPR004869">
    <property type="entry name" value="MMPL_dom"/>
</dbReference>
<evidence type="ECO:0000256" key="3">
    <source>
        <dbReference type="ARBA" id="ARBA00022692"/>
    </source>
</evidence>
<keyword evidence="3 6" id="KW-0812">Transmembrane</keyword>
<feature type="transmembrane region" description="Helical" evidence="6">
    <location>
        <begin position="710"/>
        <end position="729"/>
    </location>
</feature>
<feature type="transmembrane region" description="Helical" evidence="6">
    <location>
        <begin position="246"/>
        <end position="263"/>
    </location>
</feature>
<gene>
    <name evidence="8" type="ORF">NQF64_05225</name>
</gene>
<evidence type="ECO:0000256" key="1">
    <source>
        <dbReference type="ARBA" id="ARBA00004651"/>
    </source>
</evidence>
<evidence type="ECO:0000256" key="6">
    <source>
        <dbReference type="SAM" id="Phobius"/>
    </source>
</evidence>
<keyword evidence="4 6" id="KW-1133">Transmembrane helix</keyword>
<feature type="transmembrane region" description="Helical" evidence="6">
    <location>
        <begin position="270"/>
        <end position="293"/>
    </location>
</feature>
<evidence type="ECO:0000256" key="5">
    <source>
        <dbReference type="ARBA" id="ARBA00023136"/>
    </source>
</evidence>
<feature type="domain" description="Membrane transport protein MMPL" evidence="7">
    <location>
        <begin position="175"/>
        <end position="388"/>
    </location>
</feature>
<feature type="transmembrane region" description="Helical" evidence="6">
    <location>
        <begin position="367"/>
        <end position="388"/>
    </location>
</feature>
<dbReference type="Gene3D" id="1.20.1640.10">
    <property type="entry name" value="Multidrug efflux transporter AcrB transmembrane domain"/>
    <property type="match status" value="1"/>
</dbReference>
<evidence type="ECO:0000259" key="7">
    <source>
        <dbReference type="Pfam" id="PF03176"/>
    </source>
</evidence>
<dbReference type="EMBL" id="JANIDW010000002">
    <property type="protein sequence ID" value="MCX5614645.1"/>
    <property type="molecule type" value="Genomic_DNA"/>
</dbReference>
<feature type="transmembrane region" description="Helical" evidence="6">
    <location>
        <begin position="341"/>
        <end position="361"/>
    </location>
</feature>
<comment type="subcellular location">
    <subcellularLocation>
        <location evidence="1">Cell membrane</location>
        <topology evidence="1">Multi-pass membrane protein</topology>
    </subcellularLocation>
</comment>
<organism evidence="8 9">
    <name type="scientific">Bombella saccharophila</name>
    <dbReference type="NCBI Taxonomy" id="2967338"/>
    <lineage>
        <taxon>Bacteria</taxon>
        <taxon>Pseudomonadati</taxon>
        <taxon>Pseudomonadota</taxon>
        <taxon>Alphaproteobacteria</taxon>
        <taxon>Acetobacterales</taxon>
        <taxon>Acetobacteraceae</taxon>
        <taxon>Bombella</taxon>
    </lineage>
</organism>
<keyword evidence="5 6" id="KW-0472">Membrane</keyword>
<accession>A0ABT3W6E6</accession>
<evidence type="ECO:0000256" key="2">
    <source>
        <dbReference type="ARBA" id="ARBA00022475"/>
    </source>
</evidence>